<feature type="non-terminal residue" evidence="2">
    <location>
        <position position="78"/>
    </location>
</feature>
<dbReference type="InterPro" id="IPR046496">
    <property type="entry name" value="DUF6589"/>
</dbReference>
<keyword evidence="3" id="KW-1185">Reference proteome</keyword>
<reference evidence="2" key="1">
    <citation type="journal article" date="2020" name="Fungal Divers.">
        <title>Resolving the Mortierellaceae phylogeny through synthesis of multi-gene phylogenetics and phylogenomics.</title>
        <authorList>
            <person name="Vandepol N."/>
            <person name="Liber J."/>
            <person name="Desiro A."/>
            <person name="Na H."/>
            <person name="Kennedy M."/>
            <person name="Barry K."/>
            <person name="Grigoriev I.V."/>
            <person name="Miller A.N."/>
            <person name="O'Donnell K."/>
            <person name="Stajich J.E."/>
            <person name="Bonito G."/>
        </authorList>
    </citation>
    <scope>NUCLEOTIDE SEQUENCE</scope>
    <source>
        <strain evidence="2">MES-2147</strain>
    </source>
</reference>
<feature type="domain" description="DUF6589" evidence="1">
    <location>
        <begin position="1"/>
        <end position="78"/>
    </location>
</feature>
<evidence type="ECO:0000313" key="3">
    <source>
        <dbReference type="Proteomes" id="UP000749646"/>
    </source>
</evidence>
<organism evidence="2 3">
    <name type="scientific">Modicella reniformis</name>
    <dbReference type="NCBI Taxonomy" id="1440133"/>
    <lineage>
        <taxon>Eukaryota</taxon>
        <taxon>Fungi</taxon>
        <taxon>Fungi incertae sedis</taxon>
        <taxon>Mucoromycota</taxon>
        <taxon>Mortierellomycotina</taxon>
        <taxon>Mortierellomycetes</taxon>
        <taxon>Mortierellales</taxon>
        <taxon>Mortierellaceae</taxon>
        <taxon>Modicella</taxon>
    </lineage>
</organism>
<dbReference type="Pfam" id="PF20231">
    <property type="entry name" value="DUF6589"/>
    <property type="match status" value="1"/>
</dbReference>
<evidence type="ECO:0000313" key="2">
    <source>
        <dbReference type="EMBL" id="KAF9922631.1"/>
    </source>
</evidence>
<accession>A0A9P6IJ23</accession>
<dbReference type="Proteomes" id="UP000749646">
    <property type="component" value="Unassembled WGS sequence"/>
</dbReference>
<gene>
    <name evidence="2" type="ORF">BGZ65_009427</name>
</gene>
<sequence>MKIDRSSIEGTLGIIEVMRDTLAPKKEWFTGGMRIIITGDQPTVARIESSKELRNEDITVYDRLKWAVPVMQLFQLQM</sequence>
<proteinExistence type="predicted"/>
<dbReference type="OrthoDB" id="2449229at2759"/>
<evidence type="ECO:0000259" key="1">
    <source>
        <dbReference type="Pfam" id="PF20231"/>
    </source>
</evidence>
<comment type="caution">
    <text evidence="2">The sequence shown here is derived from an EMBL/GenBank/DDBJ whole genome shotgun (WGS) entry which is preliminary data.</text>
</comment>
<dbReference type="EMBL" id="JAAAHW010010817">
    <property type="protein sequence ID" value="KAF9922631.1"/>
    <property type="molecule type" value="Genomic_DNA"/>
</dbReference>
<dbReference type="AlphaFoldDB" id="A0A9P6IJ23"/>
<name>A0A9P6IJ23_9FUNG</name>
<protein>
    <recommendedName>
        <fullName evidence="1">DUF6589 domain-containing protein</fullName>
    </recommendedName>
</protein>